<feature type="chain" id="PRO_5020021368" evidence="2">
    <location>
        <begin position="26"/>
        <end position="86"/>
    </location>
</feature>
<dbReference type="Proteomes" id="UP000299102">
    <property type="component" value="Unassembled WGS sequence"/>
</dbReference>
<reference evidence="3 4" key="1">
    <citation type="journal article" date="2019" name="Commun. Biol.">
        <title>The bagworm genome reveals a unique fibroin gene that provides high tensile strength.</title>
        <authorList>
            <person name="Kono N."/>
            <person name="Nakamura H."/>
            <person name="Ohtoshi R."/>
            <person name="Tomita M."/>
            <person name="Numata K."/>
            <person name="Arakawa K."/>
        </authorList>
    </citation>
    <scope>NUCLEOTIDE SEQUENCE [LARGE SCALE GENOMIC DNA]</scope>
</reference>
<evidence type="ECO:0000313" key="4">
    <source>
        <dbReference type="Proteomes" id="UP000299102"/>
    </source>
</evidence>
<evidence type="ECO:0000313" key="3">
    <source>
        <dbReference type="EMBL" id="GBP46707.1"/>
    </source>
</evidence>
<keyword evidence="2" id="KW-0732">Signal</keyword>
<name>A0A4C1W9A9_EUMVA</name>
<gene>
    <name evidence="3" type="ORF">EVAR_86960_1</name>
</gene>
<comment type="caution">
    <text evidence="3">The sequence shown here is derived from an EMBL/GenBank/DDBJ whole genome shotgun (WGS) entry which is preliminary data.</text>
</comment>
<organism evidence="3 4">
    <name type="scientific">Eumeta variegata</name>
    <name type="common">Bagworm moth</name>
    <name type="synonym">Eumeta japonica</name>
    <dbReference type="NCBI Taxonomy" id="151549"/>
    <lineage>
        <taxon>Eukaryota</taxon>
        <taxon>Metazoa</taxon>
        <taxon>Ecdysozoa</taxon>
        <taxon>Arthropoda</taxon>
        <taxon>Hexapoda</taxon>
        <taxon>Insecta</taxon>
        <taxon>Pterygota</taxon>
        <taxon>Neoptera</taxon>
        <taxon>Endopterygota</taxon>
        <taxon>Lepidoptera</taxon>
        <taxon>Glossata</taxon>
        <taxon>Ditrysia</taxon>
        <taxon>Tineoidea</taxon>
        <taxon>Psychidae</taxon>
        <taxon>Oiketicinae</taxon>
        <taxon>Eumeta</taxon>
    </lineage>
</organism>
<sequence length="86" mass="9635">MNSSIITLTTLVHFVQCSLPERVVAQYQERHLRIRSRSQPSSRPWCRRLSAAPGPHKASVASSGAEPLDLKEKDRRENLGSEAIII</sequence>
<dbReference type="AlphaFoldDB" id="A0A4C1W9A9"/>
<evidence type="ECO:0000256" key="1">
    <source>
        <dbReference type="SAM" id="MobiDB-lite"/>
    </source>
</evidence>
<dbReference type="EMBL" id="BGZK01000488">
    <property type="protein sequence ID" value="GBP46707.1"/>
    <property type="molecule type" value="Genomic_DNA"/>
</dbReference>
<evidence type="ECO:0000256" key="2">
    <source>
        <dbReference type="SAM" id="SignalP"/>
    </source>
</evidence>
<protein>
    <submittedName>
        <fullName evidence="3">Uncharacterized protein</fullName>
    </submittedName>
</protein>
<feature type="signal peptide" evidence="2">
    <location>
        <begin position="1"/>
        <end position="25"/>
    </location>
</feature>
<keyword evidence="4" id="KW-1185">Reference proteome</keyword>
<accession>A0A4C1W9A9</accession>
<proteinExistence type="predicted"/>
<feature type="region of interest" description="Disordered" evidence="1">
    <location>
        <begin position="37"/>
        <end position="67"/>
    </location>
</feature>
<feature type="compositionally biased region" description="Low complexity" evidence="1">
    <location>
        <begin position="37"/>
        <end position="48"/>
    </location>
</feature>